<comment type="caution">
    <text evidence="6">The sequence shown here is derived from an EMBL/GenBank/DDBJ whole genome shotgun (WGS) entry which is preliminary data.</text>
</comment>
<evidence type="ECO:0000259" key="4">
    <source>
        <dbReference type="Pfam" id="PF22596"/>
    </source>
</evidence>
<evidence type="ECO:0000259" key="3">
    <source>
        <dbReference type="Pfam" id="PF20148"/>
    </source>
</evidence>
<sequence>MKDNKSYKLKPVKAEKFDAAMGKSSAASSTETQAGAEASQNSADSSAAASSQEEESRTSTPIPQLNKKEYTWSGNASQQASKHFDVVLAVDVHYTQVPPPPSFRTIPIPLPHPFVGIIFDPMDYLPGDISIPSAVQGALGMFMSNPPQSLPLGSSVYVHGRHKATTTTSVMGLGIPSPPKKIMKSPIKSPLVHITGSIPVYKIALGEMEAPHDGEVYVGSETVIVQGSEMSGDKPQQVLTCWGMGLGHQYFPPAWAALYNHISTLYRQFNTGNPVLIGGPFVPHKYSLSDILMRAATVLLMKGISKGLGAGLTKLNHFLASKFGKDNPISKALCKLGLEPVNFVTGAMSFEWEDFEILGSHTLQWKNVWESDNPYLGMLGRGVSNSYDLFLVPQEADGVVAFKHPLENQVVPLPCPALEGEFEYDRTWKIWQKRPDVNTWVIKIGEDVYTYQAFPHKEFGKIFRVKTLESAQGGVLNFHYNSRGEILTYIRDQAYRTLKFSATPDGTKIAFVHMVYQNQEDLLVSYQYDERGNLTRVFDAQGKSIDFYYDNDDRVVRRVNRNGMEYLWRYDSQGRVIYTTGKNQFQEGKIFYFPEEGFNEVRYTQKEGKIERYYYDEDFLVYKQVDAEGGETWYDYTPHHELTMVASPEGKITGYQYDERGNRKAVQAPDGEEIQYMYDEFNRLVYRKEPTGKSESWQYDTLGRLTNWQRLDESTVEYLYHEQEKQPYASKDSQGLETYWEYNAFGQMVKATNNRGAVQEFQYDKYGRLISQNRENEAPTYWRRDHLGRVSEFQTPGQKKLRIKYDAYDLPVHVSNGSEEWFMEYTPMGSLKKQSRRSAKTMEALSTLVYDYNAYEQLFRITNEKNEFYTFTRNRNDQIIKERDFDGQTQEYIRNLDGEIVKTLAPGGKEIYHQYDGAGRLTYNRYNTGYWESFEYDPLGRLVKAQNLMSEVEFIRNPFGQVTQERQGEHWLDYLYDERGQLQKLKSSLGAEIEYRYTAEGRLEELKAQTPITVQNPRNPYWHLSLQVDPDRRRVQRSMSGGVNQQMQYDDLGRPLAQTVTSDAGKTLDTAYRWKENFKLVETLNRLTGANIRYDYDAFGSLAQAHHSDGTTEYKNPDEVGNLYNSTHRKDRVYDAGGKLRKDTEWWYHYDEYGNLRFKTRTPRGSEVEASSGSDFSTSFLLPDGEVYDNIFDQKAEIRKYSRRELREYDKIRNRRQQAWEEKKEQKLKWESGDWEYLWYSNGMLQKVIKPDGSTLSFEYDALGRRTAKIVGNKIYRYLWDGNVLLHEWDYPLEDRPRLITDAEGEVKYNREEPVTEVTTWVYERGSFTPCAKIVGEEKYSLVSDYLGRPVQAYDRFGKLVWEAEYNLYGGFKELKGSPTLIPFRQAGQYEDVETGLYYNRFRYYSPETGQYISKDPIGLAGNNPNMYAYVYDSNTMVDLFGLDLITVYRFDTRSPSEIKAGGGFVAYKPDANVDLLTYAKKNPQSQYISTSYSLQSAKDFSKYHSGEGYIYKIEIDDSKGVNVNEVLGAKSPYPKENEFAVFKEIPNENIKGHTHAKDITDINDIKWLCPY</sequence>
<dbReference type="EMBL" id="SELH01000009">
    <property type="protein sequence ID" value="TWP30814.1"/>
    <property type="molecule type" value="Genomic_DNA"/>
</dbReference>
<feature type="domain" description="DUF6531" evidence="3">
    <location>
        <begin position="339"/>
        <end position="401"/>
    </location>
</feature>
<dbReference type="NCBIfam" id="TIGR03696">
    <property type="entry name" value="Rhs_assc_core"/>
    <property type="match status" value="1"/>
</dbReference>
<feature type="region of interest" description="Disordered" evidence="2">
    <location>
        <begin position="1"/>
        <end position="66"/>
    </location>
</feature>
<dbReference type="CDD" id="cd14740">
    <property type="entry name" value="PAAR_4"/>
    <property type="match status" value="1"/>
</dbReference>
<keyword evidence="7" id="KW-1185">Reference proteome</keyword>
<evidence type="ECO:0000313" key="7">
    <source>
        <dbReference type="Proteomes" id="UP000319499"/>
    </source>
</evidence>
<evidence type="ECO:0000256" key="2">
    <source>
        <dbReference type="SAM" id="MobiDB-lite"/>
    </source>
</evidence>
<dbReference type="Gene3D" id="2.180.10.10">
    <property type="entry name" value="RHS repeat-associated core"/>
    <property type="match status" value="4"/>
</dbReference>
<dbReference type="PANTHER" id="PTHR32305">
    <property type="match status" value="1"/>
</dbReference>
<dbReference type="Pfam" id="PF22596">
    <property type="entry name" value="Scabin-like"/>
    <property type="match status" value="1"/>
</dbReference>
<organism evidence="6 7">
    <name type="scientific">Apibacter muscae</name>
    <dbReference type="NCBI Taxonomy" id="2509004"/>
    <lineage>
        <taxon>Bacteria</taxon>
        <taxon>Pseudomonadati</taxon>
        <taxon>Bacteroidota</taxon>
        <taxon>Flavobacteriia</taxon>
        <taxon>Flavobacteriales</taxon>
        <taxon>Weeksellaceae</taxon>
        <taxon>Apibacter</taxon>
    </lineage>
</organism>
<dbReference type="Proteomes" id="UP000319499">
    <property type="component" value="Unassembled WGS sequence"/>
</dbReference>
<evidence type="ECO:0000259" key="5">
    <source>
        <dbReference type="Pfam" id="PF25023"/>
    </source>
</evidence>
<dbReference type="InterPro" id="IPR045351">
    <property type="entry name" value="DUF6531"/>
</dbReference>
<dbReference type="InterPro" id="IPR050708">
    <property type="entry name" value="T6SS_VgrG/RHS"/>
</dbReference>
<dbReference type="Pfam" id="PF20148">
    <property type="entry name" value="DUF6531"/>
    <property type="match status" value="1"/>
</dbReference>
<reference evidence="6 7" key="1">
    <citation type="submission" date="2019-02" db="EMBL/GenBank/DDBJ databases">
        <title>Apibacter muscae sp. nov.: a novel member of the house fly microbiota.</title>
        <authorList>
            <person name="Park R."/>
        </authorList>
    </citation>
    <scope>NUCLEOTIDE SEQUENCE [LARGE SCALE GENOMIC DNA]</scope>
    <source>
        <strain evidence="6 7">AL1</strain>
    </source>
</reference>
<dbReference type="OrthoDB" id="9765204at2"/>
<dbReference type="InterPro" id="IPR006530">
    <property type="entry name" value="YD"/>
</dbReference>
<dbReference type="RefSeq" id="WP_146291083.1">
    <property type="nucleotide sequence ID" value="NZ_SELH01000009.1"/>
</dbReference>
<dbReference type="Pfam" id="PF25023">
    <property type="entry name" value="TEN_YD-shell"/>
    <property type="match status" value="2"/>
</dbReference>
<feature type="compositionally biased region" description="Basic and acidic residues" evidence="2">
    <location>
        <begin position="1"/>
        <end position="18"/>
    </location>
</feature>
<feature type="domain" description="Pierisin-like" evidence="4">
    <location>
        <begin position="1448"/>
        <end position="1559"/>
    </location>
</feature>
<keyword evidence="1" id="KW-0677">Repeat</keyword>
<protein>
    <submittedName>
        <fullName evidence="6">Type IV secretion protein Rhs</fullName>
    </submittedName>
</protein>
<evidence type="ECO:0000256" key="1">
    <source>
        <dbReference type="ARBA" id="ARBA00022737"/>
    </source>
</evidence>
<name>A0A563DLX4_9FLAO</name>
<feature type="domain" description="Teneurin-like YD-shell" evidence="5">
    <location>
        <begin position="464"/>
        <end position="577"/>
    </location>
</feature>
<accession>A0A563DLX4</accession>
<dbReference type="PANTHER" id="PTHR32305:SF15">
    <property type="entry name" value="PROTEIN RHSA-RELATED"/>
    <property type="match status" value="1"/>
</dbReference>
<dbReference type="InterPro" id="IPR056823">
    <property type="entry name" value="TEN-like_YD-shell"/>
</dbReference>
<dbReference type="SUPFAM" id="SSF56399">
    <property type="entry name" value="ADP-ribosylation"/>
    <property type="match status" value="1"/>
</dbReference>
<dbReference type="Gene3D" id="3.90.210.10">
    <property type="entry name" value="Heat-Labile Enterotoxin, subunit A"/>
    <property type="match status" value="1"/>
</dbReference>
<proteinExistence type="predicted"/>
<gene>
    <name evidence="6" type="ORF">ETU09_00165</name>
</gene>
<evidence type="ECO:0000313" key="6">
    <source>
        <dbReference type="EMBL" id="TWP30814.1"/>
    </source>
</evidence>
<dbReference type="InterPro" id="IPR054695">
    <property type="entry name" value="Pierisin-like_dom"/>
</dbReference>
<feature type="compositionally biased region" description="Low complexity" evidence="2">
    <location>
        <begin position="36"/>
        <end position="51"/>
    </location>
</feature>
<dbReference type="NCBIfam" id="TIGR01643">
    <property type="entry name" value="YD_repeat_2x"/>
    <property type="match status" value="3"/>
</dbReference>
<feature type="domain" description="Teneurin-like YD-shell" evidence="5">
    <location>
        <begin position="1233"/>
        <end position="1416"/>
    </location>
</feature>
<dbReference type="InterPro" id="IPR022385">
    <property type="entry name" value="Rhs_assc_core"/>
</dbReference>